<evidence type="ECO:0000313" key="2">
    <source>
        <dbReference type="Proteomes" id="UP000321436"/>
    </source>
</evidence>
<comment type="caution">
    <text evidence="1">The sequence shown here is derived from an EMBL/GenBank/DDBJ whole genome shotgun (WGS) entry which is preliminary data.</text>
</comment>
<reference evidence="1 2" key="1">
    <citation type="submission" date="2019-07" db="EMBL/GenBank/DDBJ databases">
        <title>Whole genome shotgun sequence of Chitinophaga cymbidii NBRC 109752.</title>
        <authorList>
            <person name="Hosoyama A."/>
            <person name="Uohara A."/>
            <person name="Ohji S."/>
            <person name="Ichikawa N."/>
        </authorList>
    </citation>
    <scope>NUCLEOTIDE SEQUENCE [LARGE SCALE GENOMIC DNA]</scope>
    <source>
        <strain evidence="1 2">NBRC 109752</strain>
    </source>
</reference>
<sequence length="76" mass="8024">MPVKIPGAFLFSTSAGAFFNPDLSFWNNATGQLYGIRSIPSNVLVGPDGVIVAKNLRGEKLFSKLEELLGPASAGE</sequence>
<protein>
    <recommendedName>
        <fullName evidence="3">Thioredoxin-like fold domain-containing protein</fullName>
    </recommendedName>
</protein>
<keyword evidence="2" id="KW-1185">Reference proteome</keyword>
<accession>A0A512RFV9</accession>
<dbReference type="EMBL" id="BKAU01000001">
    <property type="protein sequence ID" value="GEP94575.1"/>
    <property type="molecule type" value="Genomic_DNA"/>
</dbReference>
<organism evidence="1 2">
    <name type="scientific">Chitinophaga cymbidii</name>
    <dbReference type="NCBI Taxonomy" id="1096750"/>
    <lineage>
        <taxon>Bacteria</taxon>
        <taxon>Pseudomonadati</taxon>
        <taxon>Bacteroidota</taxon>
        <taxon>Chitinophagia</taxon>
        <taxon>Chitinophagales</taxon>
        <taxon>Chitinophagaceae</taxon>
        <taxon>Chitinophaga</taxon>
    </lineage>
</organism>
<gene>
    <name evidence="1" type="ORF">CCY01nite_08350</name>
</gene>
<dbReference type="Gene3D" id="3.40.30.10">
    <property type="entry name" value="Glutaredoxin"/>
    <property type="match status" value="1"/>
</dbReference>
<dbReference type="Proteomes" id="UP000321436">
    <property type="component" value="Unassembled WGS sequence"/>
</dbReference>
<dbReference type="AlphaFoldDB" id="A0A512RFV9"/>
<name>A0A512RFV9_9BACT</name>
<proteinExistence type="predicted"/>
<dbReference type="RefSeq" id="WP_222614307.1">
    <property type="nucleotide sequence ID" value="NZ_BKAU01000001.1"/>
</dbReference>
<evidence type="ECO:0000313" key="1">
    <source>
        <dbReference type="EMBL" id="GEP94575.1"/>
    </source>
</evidence>
<evidence type="ECO:0008006" key="3">
    <source>
        <dbReference type="Google" id="ProtNLM"/>
    </source>
</evidence>